<feature type="compositionally biased region" description="Low complexity" evidence="1">
    <location>
        <begin position="115"/>
        <end position="124"/>
    </location>
</feature>
<evidence type="ECO:0000313" key="4">
    <source>
        <dbReference type="RefSeq" id="XP_032058882.1"/>
    </source>
</evidence>
<evidence type="ECO:0000256" key="2">
    <source>
        <dbReference type="SAM" id="Phobius"/>
    </source>
</evidence>
<feature type="transmembrane region" description="Helical" evidence="2">
    <location>
        <begin position="44"/>
        <end position="66"/>
    </location>
</feature>
<keyword evidence="2" id="KW-0472">Membrane</keyword>
<dbReference type="PANTHER" id="PTHR38491">
    <property type="entry name" value="REGULATOR OF HEMOGLOBINIZATION AND ERYTHROID CELL EXPANSION PROTEIN"/>
    <property type="match status" value="1"/>
</dbReference>
<keyword evidence="2" id="KW-0812">Transmembrane</keyword>
<dbReference type="CTD" id="440712"/>
<organism evidence="3 4">
    <name type="scientific">Aythya fuligula</name>
    <name type="common">Tufted duck</name>
    <name type="synonym">Anas fuligula</name>
    <dbReference type="NCBI Taxonomy" id="219594"/>
    <lineage>
        <taxon>Eukaryota</taxon>
        <taxon>Metazoa</taxon>
        <taxon>Chordata</taxon>
        <taxon>Craniata</taxon>
        <taxon>Vertebrata</taxon>
        <taxon>Euteleostomi</taxon>
        <taxon>Archelosauria</taxon>
        <taxon>Archosauria</taxon>
        <taxon>Dinosauria</taxon>
        <taxon>Saurischia</taxon>
        <taxon>Theropoda</taxon>
        <taxon>Coelurosauria</taxon>
        <taxon>Aves</taxon>
        <taxon>Neognathae</taxon>
        <taxon>Galloanserae</taxon>
        <taxon>Anseriformes</taxon>
        <taxon>Anatidae</taxon>
        <taxon>Aythyinae</taxon>
        <taxon>Aythya</taxon>
    </lineage>
</organism>
<keyword evidence="3" id="KW-1185">Reference proteome</keyword>
<evidence type="ECO:0000256" key="1">
    <source>
        <dbReference type="SAM" id="MobiDB-lite"/>
    </source>
</evidence>
<feature type="compositionally biased region" description="Polar residues" evidence="1">
    <location>
        <begin position="88"/>
        <end position="97"/>
    </location>
</feature>
<dbReference type="GeneID" id="116498655"/>
<feature type="region of interest" description="Disordered" evidence="1">
    <location>
        <begin position="79"/>
        <end position="163"/>
    </location>
</feature>
<gene>
    <name evidence="4" type="primary">RHEX</name>
</gene>
<reference evidence="4" key="1">
    <citation type="submission" date="2025-08" db="UniProtKB">
        <authorList>
            <consortium name="RefSeq"/>
        </authorList>
    </citation>
    <scope>IDENTIFICATION</scope>
    <source>
        <tissue evidence="4">Lung</tissue>
    </source>
</reference>
<dbReference type="Proteomes" id="UP000504639">
    <property type="component" value="Chromosome 25"/>
</dbReference>
<dbReference type="PANTHER" id="PTHR38491:SF1">
    <property type="entry name" value="REGULATOR OF HEMOGLOBINIZATION AND ERYTHROID CELL EXPANSION PROTEIN"/>
    <property type="match status" value="1"/>
</dbReference>
<dbReference type="RefSeq" id="XP_032058882.1">
    <property type="nucleotide sequence ID" value="XM_032202991.1"/>
</dbReference>
<feature type="compositionally biased region" description="Low complexity" evidence="1">
    <location>
        <begin position="131"/>
        <end position="143"/>
    </location>
</feature>
<sequence length="205" mass="21024">MAAALASVGLCGCGLRSGVALIPTGTSGAALTAGTPRSGDGQLWVPAVTSAVALVLYALLLLLLYIMLSRKIDSRSCSKEASSHPAAQPQQPSTSSAGGEGAQRPAYAGGDVPCSDGSSETSSETSEESESSPSGPQGPRSPENLNYTSLLFPGKGHGPGSVRDYENMKPGADYVNVDPKKKKVDFWACSSPVASKSIEYTEVKL</sequence>
<accession>A0A6J3EAH4</accession>
<name>A0A6J3EAH4_AYTFU</name>
<dbReference type="Pfam" id="PF15763">
    <property type="entry name" value="DUF4692"/>
    <property type="match status" value="1"/>
</dbReference>
<dbReference type="AlphaFoldDB" id="A0A6J3EAH4"/>
<dbReference type="InterPro" id="IPR031517">
    <property type="entry name" value="RHEX-like"/>
</dbReference>
<proteinExistence type="predicted"/>
<evidence type="ECO:0000313" key="3">
    <source>
        <dbReference type="Proteomes" id="UP000504639"/>
    </source>
</evidence>
<dbReference type="GO" id="GO:0005886">
    <property type="term" value="C:plasma membrane"/>
    <property type="evidence" value="ECO:0007669"/>
    <property type="project" value="TreeGrafter"/>
</dbReference>
<protein>
    <submittedName>
        <fullName evidence="4">Regulator of hemoglobinization and erythroid cell expansion protein</fullName>
    </submittedName>
</protein>
<dbReference type="KEGG" id="aful:116498655"/>
<keyword evidence="2" id="KW-1133">Transmembrane helix</keyword>
<dbReference type="InParanoid" id="A0A6J3EAH4"/>